<sequence>MEPLSSPHTYSVLADALSKFHTAPEWIQALWLVMVPVTLVGLGFYLLQAVKEVAGTVVRRGERQGEPLYAIYRTEDGRLMKYARGVVRELQGAELDDMPLARPVRRP</sequence>
<dbReference type="AlphaFoldDB" id="A0A838BU20"/>
<evidence type="ECO:0000313" key="3">
    <source>
        <dbReference type="Proteomes" id="UP000572984"/>
    </source>
</evidence>
<keyword evidence="1" id="KW-0812">Transmembrane</keyword>
<name>A0A838BU20_9HYPH</name>
<proteinExistence type="predicted"/>
<keyword evidence="3" id="KW-1185">Reference proteome</keyword>
<reference evidence="2 3" key="1">
    <citation type="submission" date="2020-07" db="EMBL/GenBank/DDBJ databases">
        <title>Draft genome and description of Microvirga mediterraneensis Marseille-Q2068 sp. nov.</title>
        <authorList>
            <person name="Boxberger M."/>
        </authorList>
    </citation>
    <scope>NUCLEOTIDE SEQUENCE [LARGE SCALE GENOMIC DNA]</scope>
    <source>
        <strain evidence="2 3">Marseille-Q2068</strain>
    </source>
</reference>
<evidence type="ECO:0000313" key="2">
    <source>
        <dbReference type="EMBL" id="MBA1157926.1"/>
    </source>
</evidence>
<keyword evidence="1" id="KW-1133">Transmembrane helix</keyword>
<gene>
    <name evidence="2" type="ORF">H0S73_17590</name>
</gene>
<accession>A0A838BU20</accession>
<comment type="caution">
    <text evidence="2">The sequence shown here is derived from an EMBL/GenBank/DDBJ whole genome shotgun (WGS) entry which is preliminary data.</text>
</comment>
<dbReference type="RefSeq" id="WP_181053356.1">
    <property type="nucleotide sequence ID" value="NZ_JACDXJ010000001.1"/>
</dbReference>
<dbReference type="Proteomes" id="UP000572984">
    <property type="component" value="Unassembled WGS sequence"/>
</dbReference>
<keyword evidence="1" id="KW-0472">Membrane</keyword>
<feature type="transmembrane region" description="Helical" evidence="1">
    <location>
        <begin position="26"/>
        <end position="47"/>
    </location>
</feature>
<organism evidence="2 3">
    <name type="scientific">Microvirga mediterraneensis</name>
    <dbReference type="NCBI Taxonomy" id="2754695"/>
    <lineage>
        <taxon>Bacteria</taxon>
        <taxon>Pseudomonadati</taxon>
        <taxon>Pseudomonadota</taxon>
        <taxon>Alphaproteobacteria</taxon>
        <taxon>Hyphomicrobiales</taxon>
        <taxon>Methylobacteriaceae</taxon>
        <taxon>Microvirga</taxon>
    </lineage>
</organism>
<protein>
    <submittedName>
        <fullName evidence="2">Uncharacterized protein</fullName>
    </submittedName>
</protein>
<evidence type="ECO:0000256" key="1">
    <source>
        <dbReference type="SAM" id="Phobius"/>
    </source>
</evidence>
<dbReference type="EMBL" id="JACDXJ010000001">
    <property type="protein sequence ID" value="MBA1157926.1"/>
    <property type="molecule type" value="Genomic_DNA"/>
</dbReference>